<feature type="chain" id="PRO_5043701092" evidence="1">
    <location>
        <begin position="34"/>
        <end position="203"/>
    </location>
</feature>
<reference evidence="2" key="1">
    <citation type="submission" date="2023-07" db="EMBL/GenBank/DDBJ databases">
        <title>Sorghum-associated microbial communities from plants grown in Nebraska, USA.</title>
        <authorList>
            <person name="Schachtman D."/>
        </authorList>
    </citation>
    <scope>NUCLEOTIDE SEQUENCE</scope>
    <source>
        <strain evidence="2">DS3754</strain>
    </source>
</reference>
<sequence length="203" mass="20962">MSIKKLTQKILSRRRLSSLGACALLLAGLSGFAATAAAQSAPTLEAGQKKAVAVVLTQSKVVKDAQGREQLVDASSVKPGDIVEYRAVYTNNTGKPVTGLVADLPIPEGLEYQPRSAKPGANLVQAAAKDAVFGAEPLMRKAAGNKTEPVPYADYRSLRWTLGQLPASGSTAVSARAKVETVAPAATQVSVATPTSPAAPAQR</sequence>
<dbReference type="RefSeq" id="WP_307685300.1">
    <property type="nucleotide sequence ID" value="NZ_JAUSRD010000007.1"/>
</dbReference>
<comment type="caution">
    <text evidence="2">The sequence shown here is derived from an EMBL/GenBank/DDBJ whole genome shotgun (WGS) entry which is preliminary data.</text>
</comment>
<evidence type="ECO:0000313" key="3">
    <source>
        <dbReference type="Proteomes" id="UP001242045"/>
    </source>
</evidence>
<dbReference type="NCBIfam" id="TIGR01451">
    <property type="entry name" value="B_ant_repeat"/>
    <property type="match status" value="1"/>
</dbReference>
<proteinExistence type="predicted"/>
<feature type="signal peptide" evidence="1">
    <location>
        <begin position="1"/>
        <end position="33"/>
    </location>
</feature>
<organism evidence="2 3">
    <name type="scientific">Variovorax boronicumulans</name>
    <dbReference type="NCBI Taxonomy" id="436515"/>
    <lineage>
        <taxon>Bacteria</taxon>
        <taxon>Pseudomonadati</taxon>
        <taxon>Pseudomonadota</taxon>
        <taxon>Betaproteobacteria</taxon>
        <taxon>Burkholderiales</taxon>
        <taxon>Comamonadaceae</taxon>
        <taxon>Variovorax</taxon>
    </lineage>
</organism>
<dbReference type="InterPro" id="IPR047589">
    <property type="entry name" value="DUF11_rpt"/>
</dbReference>
<dbReference type="AlphaFoldDB" id="A0AAW8CZZ6"/>
<gene>
    <name evidence="2" type="ORF">J2W31_003161</name>
</gene>
<keyword evidence="1" id="KW-0732">Signal</keyword>
<evidence type="ECO:0000313" key="2">
    <source>
        <dbReference type="EMBL" id="MDP9894038.1"/>
    </source>
</evidence>
<dbReference type="EMBL" id="JAUSRD010000007">
    <property type="protein sequence ID" value="MDP9894038.1"/>
    <property type="molecule type" value="Genomic_DNA"/>
</dbReference>
<evidence type="ECO:0000256" key="1">
    <source>
        <dbReference type="SAM" id="SignalP"/>
    </source>
</evidence>
<name>A0AAW8CZZ6_9BURK</name>
<dbReference type="Proteomes" id="UP001242045">
    <property type="component" value="Unassembled WGS sequence"/>
</dbReference>
<protein>
    <submittedName>
        <fullName evidence="2">Repeat protein (TIGR01451 family)</fullName>
    </submittedName>
</protein>
<accession>A0AAW8CZZ6</accession>